<protein>
    <recommendedName>
        <fullName evidence="2">C2H2-type domain-containing protein</fullName>
    </recommendedName>
</protein>
<evidence type="ECO:0000256" key="1">
    <source>
        <dbReference type="PROSITE-ProRule" id="PRU00042"/>
    </source>
</evidence>
<keyword evidence="1" id="KW-0479">Metal-binding</keyword>
<evidence type="ECO:0000313" key="3">
    <source>
        <dbReference type="EMBL" id="CAK0858575.1"/>
    </source>
</evidence>
<feature type="domain" description="C2H2-type" evidence="2">
    <location>
        <begin position="449"/>
        <end position="477"/>
    </location>
</feature>
<sequence>MDILEHAANHIYEYIDKHGPILRQWGVSNATIAMLSTLHDGSWFSFGDLESVVRYGLGGRQGCKVGAAIFNAAYDISLLLVRQWLEQAGVAIRLRIFSEAFFSREVPRRMRGKQAPPGQPPQTVTDAAFIDDERIVTMAPTAARLRAAMDTVVVALAIVFSDFGLNINWSPGNTEGMVHVMGYGAGPMLRALTHPDGRYLHAPSAKGLPAQKLILVDRYKHMGGIVQIDRGLGVDARHKAQQALHAYGPIARRVFGSPVVCDWLKFSLLQSLILSCLLYSAHIVAPTRGYIRTLQSPDMRVLRKMCDDSRYRKPYFSDLEVRRRMQQPSIDCILRRARLRHGARLVRNRPAALFALLGDRPQANSRARGGRDRVEPLPRVDFFISDLAWLREHSCVPAFWDLPDPAVCAEPWCEQMACAEWGDRVPPIFFVGSIADPPSKCGPAPLQPFECEVCHASFATYCALASHHTSAHKKRRAFNEYVGDTSTCPVCQHVYSFFVYTSSRILPGVGVDLN</sequence>
<name>A0ABN9UG53_9DINO</name>
<keyword evidence="1" id="KW-0863">Zinc-finger</keyword>
<gene>
    <name evidence="3" type="ORF">PCOR1329_LOCUS48251</name>
</gene>
<keyword evidence="1" id="KW-0862">Zinc</keyword>
<organism evidence="3 4">
    <name type="scientific">Prorocentrum cordatum</name>
    <dbReference type="NCBI Taxonomy" id="2364126"/>
    <lineage>
        <taxon>Eukaryota</taxon>
        <taxon>Sar</taxon>
        <taxon>Alveolata</taxon>
        <taxon>Dinophyceae</taxon>
        <taxon>Prorocentrales</taxon>
        <taxon>Prorocentraceae</taxon>
        <taxon>Prorocentrum</taxon>
    </lineage>
</organism>
<comment type="caution">
    <text evidence="3">The sequence shown here is derived from an EMBL/GenBank/DDBJ whole genome shotgun (WGS) entry which is preliminary data.</text>
</comment>
<reference evidence="3" key="1">
    <citation type="submission" date="2023-10" db="EMBL/GenBank/DDBJ databases">
        <authorList>
            <person name="Chen Y."/>
            <person name="Shah S."/>
            <person name="Dougan E. K."/>
            <person name="Thang M."/>
            <person name="Chan C."/>
        </authorList>
    </citation>
    <scope>NUCLEOTIDE SEQUENCE [LARGE SCALE GENOMIC DNA]</scope>
</reference>
<dbReference type="PROSITE" id="PS00028">
    <property type="entry name" value="ZINC_FINGER_C2H2_1"/>
    <property type="match status" value="1"/>
</dbReference>
<dbReference type="EMBL" id="CAUYUJ010015826">
    <property type="protein sequence ID" value="CAK0858575.1"/>
    <property type="molecule type" value="Genomic_DNA"/>
</dbReference>
<proteinExistence type="predicted"/>
<dbReference type="Proteomes" id="UP001189429">
    <property type="component" value="Unassembled WGS sequence"/>
</dbReference>
<evidence type="ECO:0000313" key="4">
    <source>
        <dbReference type="Proteomes" id="UP001189429"/>
    </source>
</evidence>
<evidence type="ECO:0000259" key="2">
    <source>
        <dbReference type="PROSITE" id="PS50157"/>
    </source>
</evidence>
<accession>A0ABN9UG53</accession>
<keyword evidence="4" id="KW-1185">Reference proteome</keyword>
<dbReference type="InterPro" id="IPR013087">
    <property type="entry name" value="Znf_C2H2_type"/>
</dbReference>
<dbReference type="PROSITE" id="PS50157">
    <property type="entry name" value="ZINC_FINGER_C2H2_2"/>
    <property type="match status" value="1"/>
</dbReference>